<protein>
    <recommendedName>
        <fullName evidence="5">Putative pre-16S rRNA nuclease</fullName>
        <ecNumber evidence="5">3.1.-.-</ecNumber>
    </recommendedName>
</protein>
<dbReference type="GO" id="GO:0016788">
    <property type="term" value="F:hydrolase activity, acting on ester bonds"/>
    <property type="evidence" value="ECO:0007669"/>
    <property type="project" value="UniProtKB-UniRule"/>
</dbReference>
<keyword evidence="3 5" id="KW-0540">Nuclease</keyword>
<dbReference type="Pfam" id="PF03652">
    <property type="entry name" value="RuvX"/>
    <property type="match status" value="1"/>
</dbReference>
<reference evidence="7 8" key="1">
    <citation type="submission" date="2020-08" db="EMBL/GenBank/DDBJ databases">
        <title>Acidobacteriota in marine sediments use diverse sulfur dissimilation pathways.</title>
        <authorList>
            <person name="Wasmund K."/>
        </authorList>
    </citation>
    <scope>NUCLEOTIDE SEQUENCE [LARGE SCALE GENOMIC DNA]</scope>
    <source>
        <strain evidence="7">MAG AM4</strain>
    </source>
</reference>
<dbReference type="HAMAP" id="MF_00651">
    <property type="entry name" value="Nuclease_YqgF"/>
    <property type="match status" value="1"/>
</dbReference>
<dbReference type="InterPro" id="IPR005227">
    <property type="entry name" value="YqgF"/>
</dbReference>
<keyword evidence="2 5" id="KW-0690">Ribosome biogenesis</keyword>
<dbReference type="Proteomes" id="UP000648239">
    <property type="component" value="Unassembled WGS sequence"/>
</dbReference>
<dbReference type="SUPFAM" id="SSF53098">
    <property type="entry name" value="Ribonuclease H-like"/>
    <property type="match status" value="1"/>
</dbReference>
<evidence type="ECO:0000313" key="8">
    <source>
        <dbReference type="Proteomes" id="UP000648239"/>
    </source>
</evidence>
<keyword evidence="1 5" id="KW-0963">Cytoplasm</keyword>
<dbReference type="PANTHER" id="PTHR33317">
    <property type="entry name" value="POLYNUCLEOTIDYL TRANSFERASE, RIBONUCLEASE H-LIKE SUPERFAMILY PROTEIN"/>
    <property type="match status" value="1"/>
</dbReference>
<evidence type="ECO:0000313" key="7">
    <source>
        <dbReference type="EMBL" id="MBD3869231.1"/>
    </source>
</evidence>
<evidence type="ECO:0000256" key="3">
    <source>
        <dbReference type="ARBA" id="ARBA00022722"/>
    </source>
</evidence>
<evidence type="ECO:0000256" key="1">
    <source>
        <dbReference type="ARBA" id="ARBA00022490"/>
    </source>
</evidence>
<sequence length="154" mass="16611">MDESSPGRLLALDLGDVRIGMAISDPLGITAQPLPHLEAGKLGTRRLAARVATEARRHEAVGVVIGLPLLLSGEEGTRAQKSREFAAALTPQLPGVAVHLWDERLSTVEVERVMIAGNVRRRRRREKIDSLAAVLILQGFLDARCAVGPTRSDP</sequence>
<evidence type="ECO:0000256" key="5">
    <source>
        <dbReference type="HAMAP-Rule" id="MF_00651"/>
    </source>
</evidence>
<comment type="similarity">
    <text evidence="5">Belongs to the YqgF HJR family.</text>
</comment>
<dbReference type="InterPro" id="IPR006641">
    <property type="entry name" value="YqgF/RNaseH-like_dom"/>
</dbReference>
<dbReference type="GO" id="GO:0005829">
    <property type="term" value="C:cytosol"/>
    <property type="evidence" value="ECO:0007669"/>
    <property type="project" value="TreeGrafter"/>
</dbReference>
<dbReference type="GO" id="GO:0004518">
    <property type="term" value="F:nuclease activity"/>
    <property type="evidence" value="ECO:0007669"/>
    <property type="project" value="UniProtKB-KW"/>
</dbReference>
<dbReference type="CDD" id="cd16964">
    <property type="entry name" value="YqgF"/>
    <property type="match status" value="1"/>
</dbReference>
<comment type="subcellular location">
    <subcellularLocation>
        <location evidence="5">Cytoplasm</location>
    </subcellularLocation>
</comment>
<dbReference type="PANTHER" id="PTHR33317:SF4">
    <property type="entry name" value="POLYNUCLEOTIDYL TRANSFERASE, RIBONUCLEASE H-LIKE SUPERFAMILY PROTEIN"/>
    <property type="match status" value="1"/>
</dbReference>
<gene>
    <name evidence="7" type="primary">ruvX</name>
    <name evidence="7" type="ORF">IFK94_14010</name>
</gene>
<dbReference type="EMBL" id="JACXWD010000069">
    <property type="protein sequence ID" value="MBD3869231.1"/>
    <property type="molecule type" value="Genomic_DNA"/>
</dbReference>
<name>A0A8J6XYK0_9BACT</name>
<proteinExistence type="inferred from homology"/>
<dbReference type="AlphaFoldDB" id="A0A8J6XYK0"/>
<dbReference type="Gene3D" id="3.30.420.140">
    <property type="entry name" value="YqgF/RNase H-like domain"/>
    <property type="match status" value="1"/>
</dbReference>
<dbReference type="EC" id="3.1.-.-" evidence="5"/>
<organism evidence="7 8">
    <name type="scientific">Candidatus Polarisedimenticola svalbardensis</name>
    <dbReference type="NCBI Taxonomy" id="2886004"/>
    <lineage>
        <taxon>Bacteria</taxon>
        <taxon>Pseudomonadati</taxon>
        <taxon>Acidobacteriota</taxon>
        <taxon>Candidatus Polarisedimenticolia</taxon>
        <taxon>Candidatus Polarisedimenticolales</taxon>
        <taxon>Candidatus Polarisedimenticolaceae</taxon>
        <taxon>Candidatus Polarisedimenticola</taxon>
    </lineage>
</organism>
<comment type="function">
    <text evidence="5">Could be a nuclease involved in processing of the 5'-end of pre-16S rRNA.</text>
</comment>
<dbReference type="InterPro" id="IPR012337">
    <property type="entry name" value="RNaseH-like_sf"/>
</dbReference>
<dbReference type="InterPro" id="IPR037027">
    <property type="entry name" value="YqgF/RNaseH-like_dom_sf"/>
</dbReference>
<evidence type="ECO:0000259" key="6">
    <source>
        <dbReference type="SMART" id="SM00732"/>
    </source>
</evidence>
<feature type="domain" description="YqgF/RNase H-like" evidence="6">
    <location>
        <begin position="7"/>
        <end position="110"/>
    </location>
</feature>
<evidence type="ECO:0000256" key="4">
    <source>
        <dbReference type="ARBA" id="ARBA00022801"/>
    </source>
</evidence>
<accession>A0A8J6XYK0</accession>
<dbReference type="SMART" id="SM00732">
    <property type="entry name" value="YqgFc"/>
    <property type="match status" value="1"/>
</dbReference>
<evidence type="ECO:0000256" key="2">
    <source>
        <dbReference type="ARBA" id="ARBA00022517"/>
    </source>
</evidence>
<keyword evidence="4 5" id="KW-0378">Hydrolase</keyword>
<dbReference type="GO" id="GO:0000967">
    <property type="term" value="P:rRNA 5'-end processing"/>
    <property type="evidence" value="ECO:0007669"/>
    <property type="project" value="UniProtKB-UniRule"/>
</dbReference>
<dbReference type="NCBIfam" id="TIGR00250">
    <property type="entry name" value="RNAse_H_YqgF"/>
    <property type="match status" value="1"/>
</dbReference>
<comment type="caution">
    <text evidence="7">The sequence shown here is derived from an EMBL/GenBank/DDBJ whole genome shotgun (WGS) entry which is preliminary data.</text>
</comment>